<evidence type="ECO:0000256" key="16">
    <source>
        <dbReference type="SAM" id="SignalP"/>
    </source>
</evidence>
<evidence type="ECO:0000313" key="19">
    <source>
        <dbReference type="Proteomes" id="UP001583172"/>
    </source>
</evidence>
<comment type="similarity">
    <text evidence="13">Belongs to the polysaccharide monooxygenase AA9 family.</text>
</comment>
<dbReference type="InterPro" id="IPR005103">
    <property type="entry name" value="AA9_LPMO"/>
</dbReference>
<protein>
    <recommendedName>
        <fullName evidence="15">lytic cellulose monooxygenase (C4-dehydrogenating)</fullName>
        <ecNumber evidence="15">1.14.99.56</ecNumber>
    </recommendedName>
</protein>
<evidence type="ECO:0000256" key="10">
    <source>
        <dbReference type="ARBA" id="ARBA00023157"/>
    </source>
</evidence>
<evidence type="ECO:0000259" key="17">
    <source>
        <dbReference type="Pfam" id="PF03443"/>
    </source>
</evidence>
<keyword evidence="6" id="KW-0136">Cellulose degradation</keyword>
<dbReference type="CDD" id="cd21175">
    <property type="entry name" value="LPMO_AA9"/>
    <property type="match status" value="1"/>
</dbReference>
<dbReference type="InterPro" id="IPR049892">
    <property type="entry name" value="AA9"/>
</dbReference>
<evidence type="ECO:0000256" key="13">
    <source>
        <dbReference type="ARBA" id="ARBA00044502"/>
    </source>
</evidence>
<evidence type="ECO:0000256" key="14">
    <source>
        <dbReference type="ARBA" id="ARBA00045077"/>
    </source>
</evidence>
<evidence type="ECO:0000256" key="5">
    <source>
        <dbReference type="ARBA" id="ARBA00022729"/>
    </source>
</evidence>
<feature type="signal peptide" evidence="16">
    <location>
        <begin position="1"/>
        <end position="22"/>
    </location>
</feature>
<dbReference type="Pfam" id="PF03443">
    <property type="entry name" value="AA9"/>
    <property type="match status" value="1"/>
</dbReference>
<keyword evidence="11" id="KW-0119">Carbohydrate metabolism</keyword>
<comment type="caution">
    <text evidence="18">The sequence shown here is derived from an EMBL/GenBank/DDBJ whole genome shotgun (WGS) entry which is preliminary data.</text>
</comment>
<evidence type="ECO:0000256" key="12">
    <source>
        <dbReference type="ARBA" id="ARBA00023326"/>
    </source>
</evidence>
<evidence type="ECO:0000256" key="3">
    <source>
        <dbReference type="ARBA" id="ARBA00022525"/>
    </source>
</evidence>
<keyword evidence="4" id="KW-0479">Metal-binding</keyword>
<gene>
    <name evidence="18" type="ORF">VTJ49DRAFT_7020</name>
</gene>
<dbReference type="PANTHER" id="PTHR33353:SF36">
    <property type="entry name" value="ENDO-BETA-1,4-GLUCANASE D"/>
    <property type="match status" value="1"/>
</dbReference>
<keyword evidence="12" id="KW-0624">Polysaccharide degradation</keyword>
<dbReference type="EMBL" id="JAZGSY010000074">
    <property type="protein sequence ID" value="KAL1841465.1"/>
    <property type="molecule type" value="Genomic_DNA"/>
</dbReference>
<evidence type="ECO:0000256" key="11">
    <source>
        <dbReference type="ARBA" id="ARBA00023277"/>
    </source>
</evidence>
<comment type="catalytic activity">
    <reaction evidence="14">
        <text>[(1-&gt;4)-beta-D-glucosyl]n+m + reduced acceptor + O2 = 4-dehydro-beta-D-glucosyl-[(1-&gt;4)-beta-D-glucosyl]n-1 + [(1-&gt;4)-beta-D-glucosyl]m + acceptor + H2O.</text>
        <dbReference type="EC" id="1.14.99.56"/>
    </reaction>
</comment>
<name>A0ABR3VJA9_HUMIN</name>
<evidence type="ECO:0000256" key="6">
    <source>
        <dbReference type="ARBA" id="ARBA00023001"/>
    </source>
</evidence>
<keyword evidence="10" id="KW-1015">Disulfide bond</keyword>
<proteinExistence type="inferred from homology"/>
<evidence type="ECO:0000256" key="9">
    <source>
        <dbReference type="ARBA" id="ARBA00023033"/>
    </source>
</evidence>
<reference evidence="18 19" key="1">
    <citation type="journal article" date="2024" name="Commun. Biol.">
        <title>Comparative genomic analysis of thermophilic fungi reveals convergent evolutionary adaptations and gene losses.</title>
        <authorList>
            <person name="Steindorff A.S."/>
            <person name="Aguilar-Pontes M.V."/>
            <person name="Robinson A.J."/>
            <person name="Andreopoulos B."/>
            <person name="LaButti K."/>
            <person name="Kuo A."/>
            <person name="Mondo S."/>
            <person name="Riley R."/>
            <person name="Otillar R."/>
            <person name="Haridas S."/>
            <person name="Lipzen A."/>
            <person name="Grimwood J."/>
            <person name="Schmutz J."/>
            <person name="Clum A."/>
            <person name="Reid I.D."/>
            <person name="Moisan M.C."/>
            <person name="Butler G."/>
            <person name="Nguyen T.T.M."/>
            <person name="Dewar K."/>
            <person name="Conant G."/>
            <person name="Drula E."/>
            <person name="Henrissat B."/>
            <person name="Hansel C."/>
            <person name="Singer S."/>
            <person name="Hutchinson M.I."/>
            <person name="de Vries R.P."/>
            <person name="Natvig D.O."/>
            <person name="Powell A.J."/>
            <person name="Tsang A."/>
            <person name="Grigoriev I.V."/>
        </authorList>
    </citation>
    <scope>NUCLEOTIDE SEQUENCE [LARGE SCALE GENOMIC DNA]</scope>
    <source>
        <strain evidence="18 19">CBS 620.91</strain>
    </source>
</reference>
<evidence type="ECO:0000256" key="7">
    <source>
        <dbReference type="ARBA" id="ARBA00023002"/>
    </source>
</evidence>
<evidence type="ECO:0000256" key="8">
    <source>
        <dbReference type="ARBA" id="ARBA00023008"/>
    </source>
</evidence>
<comment type="subcellular location">
    <subcellularLocation>
        <location evidence="2">Secreted</location>
    </subcellularLocation>
</comment>
<dbReference type="Gene3D" id="2.70.50.70">
    <property type="match status" value="1"/>
</dbReference>
<evidence type="ECO:0000256" key="1">
    <source>
        <dbReference type="ARBA" id="ARBA00001973"/>
    </source>
</evidence>
<evidence type="ECO:0000256" key="4">
    <source>
        <dbReference type="ARBA" id="ARBA00022723"/>
    </source>
</evidence>
<evidence type="ECO:0000256" key="2">
    <source>
        <dbReference type="ARBA" id="ARBA00004613"/>
    </source>
</evidence>
<comment type="cofactor">
    <cofactor evidence="1">
        <name>Cu(2+)</name>
        <dbReference type="ChEBI" id="CHEBI:29036"/>
    </cofactor>
</comment>
<keyword evidence="19" id="KW-1185">Reference proteome</keyword>
<keyword evidence="8" id="KW-0186">Copper</keyword>
<evidence type="ECO:0000313" key="18">
    <source>
        <dbReference type="EMBL" id="KAL1841465.1"/>
    </source>
</evidence>
<dbReference type="EC" id="1.14.99.56" evidence="15"/>
<keyword evidence="7" id="KW-0560">Oxidoreductase</keyword>
<feature type="domain" description="Auxiliary Activity family 9 catalytic" evidence="17">
    <location>
        <begin position="23"/>
        <end position="260"/>
    </location>
</feature>
<dbReference type="Proteomes" id="UP001583172">
    <property type="component" value="Unassembled WGS sequence"/>
</dbReference>
<sequence length="345" mass="37239">MPPRWLSPLLTLLAVSLPGTLSHSHLAHILINGELYHGFDPRPDIVNHPGRVGWSNDATDDGFVPPANYSTPDIICHRGGASPRAHAPVAAGEKVLVQWNGWPVGHVGPILTYLAPCGGLAGDEEGCTGVDKTELRWTKIDDSRPAFQMLPGGQRVPGRGTFPPGQYWATDMLVAANNSWTVVVPRAVKPGPYVLRQEIIALHYAGKPNGAQNYPVCVNLWVEPPKEEPEGVFELDRHDAREFYREDDPGVLIDVMKMVAPTATYVVPGPTVARGATQLPHRQQVRSATWSPGTPVAVTKGTETVTMEMPATATGTRGAVSTTGPPTATPVVTRRWKGRFESDGQ</sequence>
<evidence type="ECO:0000256" key="15">
    <source>
        <dbReference type="ARBA" id="ARBA00047174"/>
    </source>
</evidence>
<keyword evidence="5 16" id="KW-0732">Signal</keyword>
<feature type="chain" id="PRO_5046302958" description="lytic cellulose monooxygenase (C4-dehydrogenating)" evidence="16">
    <location>
        <begin position="23"/>
        <end position="345"/>
    </location>
</feature>
<dbReference type="PANTHER" id="PTHR33353">
    <property type="entry name" value="PUTATIVE (AFU_ORTHOLOGUE AFUA_1G12560)-RELATED"/>
    <property type="match status" value="1"/>
</dbReference>
<accession>A0ABR3VJA9</accession>
<keyword evidence="9" id="KW-0503">Monooxygenase</keyword>
<keyword evidence="3" id="KW-0964">Secreted</keyword>
<organism evidence="18 19">
    <name type="scientific">Humicola insolens</name>
    <name type="common">Soft-rot fungus</name>
    <dbReference type="NCBI Taxonomy" id="85995"/>
    <lineage>
        <taxon>Eukaryota</taxon>
        <taxon>Fungi</taxon>
        <taxon>Dikarya</taxon>
        <taxon>Ascomycota</taxon>
        <taxon>Pezizomycotina</taxon>
        <taxon>Sordariomycetes</taxon>
        <taxon>Sordariomycetidae</taxon>
        <taxon>Sordariales</taxon>
        <taxon>Chaetomiaceae</taxon>
        <taxon>Mycothermus</taxon>
    </lineage>
</organism>